<dbReference type="Gene3D" id="3.90.930.1">
    <property type="match status" value="1"/>
</dbReference>
<accession>A0A6C0ECB3</accession>
<evidence type="ECO:0000313" key="1">
    <source>
        <dbReference type="EMBL" id="QHT26271.1"/>
    </source>
</evidence>
<dbReference type="AlphaFoldDB" id="A0A6C0ECB3"/>
<dbReference type="EMBL" id="MN739783">
    <property type="protein sequence ID" value="QHT26271.1"/>
    <property type="molecule type" value="Genomic_DNA"/>
</dbReference>
<name>A0A6C0ECB3_9ZZZZ</name>
<evidence type="ECO:0008006" key="2">
    <source>
        <dbReference type="Google" id="ProtNLM"/>
    </source>
</evidence>
<organism evidence="1">
    <name type="scientific">viral metagenome</name>
    <dbReference type="NCBI Taxonomy" id="1070528"/>
    <lineage>
        <taxon>unclassified sequences</taxon>
        <taxon>metagenomes</taxon>
        <taxon>organismal metagenomes</taxon>
    </lineage>
</organism>
<reference evidence="1" key="1">
    <citation type="journal article" date="2020" name="Nature">
        <title>Giant virus diversity and host interactions through global metagenomics.</title>
        <authorList>
            <person name="Schulz F."/>
            <person name="Roux S."/>
            <person name="Paez-Espino D."/>
            <person name="Jungbluth S."/>
            <person name="Walsh D.A."/>
            <person name="Denef V.J."/>
            <person name="McMahon K.D."/>
            <person name="Konstantinidis K.T."/>
            <person name="Eloe-Fadrosh E.A."/>
            <person name="Kyrpides N.C."/>
            <person name="Woyke T."/>
        </authorList>
    </citation>
    <scope>NUCLEOTIDE SEQUENCE</scope>
    <source>
        <strain evidence="1">GVMAG-M-3300023179-27</strain>
    </source>
</reference>
<protein>
    <recommendedName>
        <fullName evidence="2">MORN-repeat protein</fullName>
    </recommendedName>
</protein>
<sequence>MDIIEKLKSTFKDYFDNPKYVYKCIGDKYLIIFSKLDNTKILCSHIVDEKYAMYSANKLFVEKIININEMTECDEVSETISWNPVNYKLKYVTGQIIKKLEWTDGTTLVHNSWIEHYKNIEPAYFNNLPIAHHNTHIKGFNGKYCKWYKSGQLWIECMFENGNSLYYKSWHNNGQLYEDCIIYRDTNNWKRIETKFYSPTGKLHMYCCNKDGVYIVTTYYDNEKVQYIEEYRDQKLIKYQEWDKEGNKTKDIDKTKNSCNIM</sequence>
<proteinExistence type="predicted"/>